<feature type="binding site" evidence="6">
    <location>
        <position position="40"/>
    </location>
    <ligand>
        <name>Zn(2+)</name>
        <dbReference type="ChEBI" id="CHEBI:29105"/>
    </ligand>
</feature>
<dbReference type="SMART" id="SM00947">
    <property type="entry name" value="Pro_CA"/>
    <property type="match status" value="1"/>
</dbReference>
<feature type="binding site" evidence="6">
    <location>
        <position position="96"/>
    </location>
    <ligand>
        <name>Zn(2+)</name>
        <dbReference type="ChEBI" id="CHEBI:29105"/>
    </ligand>
</feature>
<feature type="binding site" evidence="6">
    <location>
        <position position="99"/>
    </location>
    <ligand>
        <name>Zn(2+)</name>
        <dbReference type="ChEBI" id="CHEBI:29105"/>
    </ligand>
</feature>
<evidence type="ECO:0000256" key="2">
    <source>
        <dbReference type="ARBA" id="ARBA00012925"/>
    </source>
</evidence>
<dbReference type="RefSeq" id="WP_104850606.1">
    <property type="nucleotide sequence ID" value="NZ_PKOZ01000015.1"/>
</dbReference>
<dbReference type="Proteomes" id="UP000239663">
    <property type="component" value="Unassembled WGS sequence"/>
</dbReference>
<dbReference type="PANTHER" id="PTHR43175">
    <property type="entry name" value="CARBONIC ANHYDRASE"/>
    <property type="match status" value="1"/>
</dbReference>
<evidence type="ECO:0000256" key="3">
    <source>
        <dbReference type="ARBA" id="ARBA00022723"/>
    </source>
</evidence>
<organism evidence="7 8">
    <name type="scientific">Pradoshia eiseniae</name>
    <dbReference type="NCBI Taxonomy" id="2064768"/>
    <lineage>
        <taxon>Bacteria</taxon>
        <taxon>Bacillati</taxon>
        <taxon>Bacillota</taxon>
        <taxon>Bacilli</taxon>
        <taxon>Bacillales</taxon>
        <taxon>Bacillaceae</taxon>
        <taxon>Pradoshia</taxon>
    </lineage>
</organism>
<dbReference type="OrthoDB" id="9792260at2"/>
<keyword evidence="4 6" id="KW-0862">Zinc</keyword>
<evidence type="ECO:0000256" key="5">
    <source>
        <dbReference type="ARBA" id="ARBA00048348"/>
    </source>
</evidence>
<dbReference type="EMBL" id="PKOZ01000015">
    <property type="protein sequence ID" value="PQD94065.1"/>
    <property type="molecule type" value="Genomic_DNA"/>
</dbReference>
<evidence type="ECO:0000313" key="8">
    <source>
        <dbReference type="Proteomes" id="UP000239663"/>
    </source>
</evidence>
<comment type="cofactor">
    <cofactor evidence="6">
        <name>Zn(2+)</name>
        <dbReference type="ChEBI" id="CHEBI:29105"/>
    </cofactor>
    <text evidence="6">Binds 1 zinc ion per subunit.</text>
</comment>
<dbReference type="Gene3D" id="3.40.1050.10">
    <property type="entry name" value="Carbonic anhydrase"/>
    <property type="match status" value="1"/>
</dbReference>
<sequence length="191" mass="20931">MNTLDEILAHNREFVEKKEYTPYKTDKFPDKKMVVISCMDTRLVELLPKAMNISNGDVKIIKTAGAIVNHPFGSVMRSVLVAVHALGAEEVFVVGHEDCGMSTIDPDAFISQMKDNGVPEETFQTLENVGIKVNDWVKGFSNVQESVNGSVQLIKNHPLIPSHIPVTGMVIHPETGRLSVVADGYEAVSGK</sequence>
<accession>A0A2S7MWD3</accession>
<evidence type="ECO:0000256" key="6">
    <source>
        <dbReference type="PIRSR" id="PIRSR601765-1"/>
    </source>
</evidence>
<feature type="binding site" evidence="6">
    <location>
        <position position="38"/>
    </location>
    <ligand>
        <name>Zn(2+)</name>
        <dbReference type="ChEBI" id="CHEBI:29105"/>
    </ligand>
</feature>
<comment type="catalytic activity">
    <reaction evidence="5">
        <text>hydrogencarbonate + H(+) = CO2 + H2O</text>
        <dbReference type="Rhea" id="RHEA:10748"/>
        <dbReference type="ChEBI" id="CHEBI:15377"/>
        <dbReference type="ChEBI" id="CHEBI:15378"/>
        <dbReference type="ChEBI" id="CHEBI:16526"/>
        <dbReference type="ChEBI" id="CHEBI:17544"/>
        <dbReference type="EC" id="4.2.1.1"/>
    </reaction>
</comment>
<dbReference type="GO" id="GO:0008270">
    <property type="term" value="F:zinc ion binding"/>
    <property type="evidence" value="ECO:0007669"/>
    <property type="project" value="InterPro"/>
</dbReference>
<name>A0A2S7MWD3_9BACI</name>
<evidence type="ECO:0000256" key="1">
    <source>
        <dbReference type="ARBA" id="ARBA00006217"/>
    </source>
</evidence>
<dbReference type="SUPFAM" id="SSF53056">
    <property type="entry name" value="beta-carbonic anhydrase, cab"/>
    <property type="match status" value="1"/>
</dbReference>
<evidence type="ECO:0000256" key="4">
    <source>
        <dbReference type="ARBA" id="ARBA00022833"/>
    </source>
</evidence>
<dbReference type="EC" id="4.2.1.1" evidence="2"/>
<comment type="caution">
    <text evidence="7">The sequence shown here is derived from an EMBL/GenBank/DDBJ whole genome shotgun (WGS) entry which is preliminary data.</text>
</comment>
<dbReference type="PANTHER" id="PTHR43175:SF3">
    <property type="entry name" value="CARBON DISULFIDE HYDROLASE"/>
    <property type="match status" value="1"/>
</dbReference>
<dbReference type="InterPro" id="IPR036874">
    <property type="entry name" value="Carbonic_anhydrase_sf"/>
</dbReference>
<keyword evidence="3 6" id="KW-0479">Metal-binding</keyword>
<dbReference type="Pfam" id="PF00484">
    <property type="entry name" value="Pro_CA"/>
    <property type="match status" value="1"/>
</dbReference>
<dbReference type="GO" id="GO:0004089">
    <property type="term" value="F:carbonate dehydratase activity"/>
    <property type="evidence" value="ECO:0007669"/>
    <property type="project" value="UniProtKB-EC"/>
</dbReference>
<comment type="similarity">
    <text evidence="1">Belongs to the beta-class carbonic anhydrase family.</text>
</comment>
<gene>
    <name evidence="7" type="ORF">CYL18_16465</name>
</gene>
<keyword evidence="8" id="KW-1185">Reference proteome</keyword>
<protein>
    <recommendedName>
        <fullName evidence="2">carbonic anhydrase</fullName>
        <ecNumber evidence="2">4.2.1.1</ecNumber>
    </recommendedName>
</protein>
<proteinExistence type="inferred from homology"/>
<dbReference type="AlphaFoldDB" id="A0A2S7MWD3"/>
<evidence type="ECO:0000313" key="7">
    <source>
        <dbReference type="EMBL" id="PQD94065.1"/>
    </source>
</evidence>
<dbReference type="CDD" id="cd03379">
    <property type="entry name" value="beta_CA_cladeD"/>
    <property type="match status" value="1"/>
</dbReference>
<dbReference type="InterPro" id="IPR001765">
    <property type="entry name" value="Carbonic_anhydrase"/>
</dbReference>
<reference evidence="7 8" key="1">
    <citation type="submission" date="2017-12" db="EMBL/GenBank/DDBJ databases">
        <title>Taxonomic description and draft genome of Pradoshia cofamensis Gen. nov., sp. nov., a thermotolerant bacillale isolated from anterior gut of earthworm Eisenia fetida.</title>
        <authorList>
            <person name="Saha T."/>
            <person name="Chakraborty R."/>
        </authorList>
    </citation>
    <scope>NUCLEOTIDE SEQUENCE [LARGE SCALE GENOMIC DNA]</scope>
    <source>
        <strain evidence="7 8">EAG3</strain>
    </source>
</reference>